<reference evidence="3 4" key="1">
    <citation type="journal article" date="2012" name="J. Bacteriol.">
        <title>Genome Sequence of the Bacteriocin-Producing Strain Lactococcus garvieae DCC43.</title>
        <authorList>
            <person name="Gabrielsen C."/>
            <person name="Brede D.A."/>
            <person name="Hernandez P.E."/>
            <person name="Nes I.F."/>
            <person name="Diep D.B."/>
        </authorList>
    </citation>
    <scope>NUCLEOTIDE SEQUENCE [LARGE SCALE GENOMIC DNA]</scope>
    <source>
        <strain evidence="3 4">DCC43</strain>
    </source>
</reference>
<evidence type="ECO:0000313" key="3">
    <source>
        <dbReference type="EMBL" id="EKF50738.1"/>
    </source>
</evidence>
<keyword evidence="1" id="KW-0472">Membrane</keyword>
<dbReference type="GO" id="GO:0016787">
    <property type="term" value="F:hydrolase activity"/>
    <property type="evidence" value="ECO:0007669"/>
    <property type="project" value="InterPro"/>
</dbReference>
<evidence type="ECO:0000313" key="4">
    <source>
        <dbReference type="Proteomes" id="UP000006787"/>
    </source>
</evidence>
<evidence type="ECO:0000256" key="1">
    <source>
        <dbReference type="SAM" id="Phobius"/>
    </source>
</evidence>
<dbReference type="RefSeq" id="WP_003136477.1">
    <property type="nucleotide sequence ID" value="NZ_AMQS01000033.1"/>
</dbReference>
<feature type="domain" description="Alpha/beta hydrolase fold-5" evidence="2">
    <location>
        <begin position="61"/>
        <end position="227"/>
    </location>
</feature>
<proteinExistence type="predicted"/>
<keyword evidence="1" id="KW-1133">Transmembrane helix</keyword>
<evidence type="ECO:0000259" key="2">
    <source>
        <dbReference type="Pfam" id="PF12695"/>
    </source>
</evidence>
<gene>
    <name evidence="3" type="ORF">C426_1881</name>
</gene>
<dbReference type="InterPro" id="IPR029058">
    <property type="entry name" value="AB_hydrolase_fold"/>
</dbReference>
<dbReference type="InterPro" id="IPR029059">
    <property type="entry name" value="AB_hydrolase_5"/>
</dbReference>
<feature type="transmembrane region" description="Helical" evidence="1">
    <location>
        <begin position="7"/>
        <end position="26"/>
    </location>
</feature>
<protein>
    <recommendedName>
        <fullName evidence="2">Alpha/beta hydrolase fold-5 domain-containing protein</fullName>
    </recommendedName>
</protein>
<sequence>MKKLQKITLWVASILLILFAAAFIYIKSSTYHPTERANTVAQKAEKKDGVLLFKGNPDKPSLIFYQGAFVENASYSIWASKVAKAGYSVYLLKEPLNLAVLSPNKAESVIKAENISAYVVGGHSLGGVMASRFAEKNQDKSALKGVFFLASYPDEKGSLKDFRGNVLSIVGSKDGVLNWSSYKKAKEYLPQQTVNVTIKGGNHAGFGSYGAQKGDNQADISNEKQQEEIATELINWLKKTEK</sequence>
<accession>K2NT22</accession>
<dbReference type="AlphaFoldDB" id="K2NT22"/>
<name>K2NT22_9LACT</name>
<organism evidence="3 4">
    <name type="scientific">Lactococcus garvieae DCC43</name>
    <dbReference type="NCBI Taxonomy" id="1231377"/>
    <lineage>
        <taxon>Bacteria</taxon>
        <taxon>Bacillati</taxon>
        <taxon>Bacillota</taxon>
        <taxon>Bacilli</taxon>
        <taxon>Lactobacillales</taxon>
        <taxon>Streptococcaceae</taxon>
        <taxon>Lactococcus</taxon>
    </lineage>
</organism>
<dbReference type="Pfam" id="PF12695">
    <property type="entry name" value="Abhydrolase_5"/>
    <property type="match status" value="1"/>
</dbReference>
<dbReference type="PATRIC" id="fig|1231377.3.peg.1863"/>
<dbReference type="eggNOG" id="COG0412">
    <property type="taxonomic scope" value="Bacteria"/>
</dbReference>
<dbReference type="EMBL" id="AMQS01000033">
    <property type="protein sequence ID" value="EKF50738.1"/>
    <property type="molecule type" value="Genomic_DNA"/>
</dbReference>
<keyword evidence="1" id="KW-0812">Transmembrane</keyword>
<dbReference type="Gene3D" id="3.40.50.1820">
    <property type="entry name" value="alpha/beta hydrolase"/>
    <property type="match status" value="1"/>
</dbReference>
<dbReference type="SUPFAM" id="SSF53474">
    <property type="entry name" value="alpha/beta-Hydrolases"/>
    <property type="match status" value="1"/>
</dbReference>
<comment type="caution">
    <text evidence="3">The sequence shown here is derived from an EMBL/GenBank/DDBJ whole genome shotgun (WGS) entry which is preliminary data.</text>
</comment>
<dbReference type="Proteomes" id="UP000006787">
    <property type="component" value="Unassembled WGS sequence"/>
</dbReference>